<dbReference type="Proteomes" id="UP000663833">
    <property type="component" value="Unassembled WGS sequence"/>
</dbReference>
<comment type="caution">
    <text evidence="3">The sequence shown here is derived from an EMBL/GenBank/DDBJ whole genome shotgun (WGS) entry which is preliminary data.</text>
</comment>
<dbReference type="EMBL" id="CAJOBQ010001251">
    <property type="protein sequence ID" value="CAF4470670.1"/>
    <property type="molecule type" value="Genomic_DNA"/>
</dbReference>
<dbReference type="EMBL" id="CAJOBO010000302">
    <property type="protein sequence ID" value="CAF4187515.1"/>
    <property type="molecule type" value="Genomic_DNA"/>
</dbReference>
<evidence type="ECO:0000313" key="2">
    <source>
        <dbReference type="EMBL" id="CAF4187515.1"/>
    </source>
</evidence>
<evidence type="ECO:0000313" key="4">
    <source>
        <dbReference type="Proteomes" id="UP000663862"/>
    </source>
</evidence>
<dbReference type="EMBL" id="CAJNYD010002959">
    <property type="protein sequence ID" value="CAF3466383.1"/>
    <property type="molecule type" value="Genomic_DNA"/>
</dbReference>
<dbReference type="Proteomes" id="UP000663851">
    <property type="component" value="Unassembled WGS sequence"/>
</dbReference>
<sequence length="197" mass="23021">MIVSDVLGERLVPFIHDFSQIEAIYIVSDDKFKYGHRWTTNWSKVKGILTKIDRICKSLKQYSKQCSQDSTSISFISTDETVMNKNLNQLGASFIYTQLLKEILLELNYAEQSIREFTDYCCAKQENYSLNLTVIEEFQQNYSLETAIWLYSSASFICEMVNHALRTQEVNTILKIGFFIRDLHQQLDQLHSEQFVI</sequence>
<evidence type="ECO:0000313" key="1">
    <source>
        <dbReference type="EMBL" id="CAF3466383.1"/>
    </source>
</evidence>
<evidence type="ECO:0000313" key="3">
    <source>
        <dbReference type="EMBL" id="CAF4470670.1"/>
    </source>
</evidence>
<accession>A0A820TN18</accession>
<organism evidence="3 4">
    <name type="scientific">Rotaria socialis</name>
    <dbReference type="NCBI Taxonomy" id="392032"/>
    <lineage>
        <taxon>Eukaryota</taxon>
        <taxon>Metazoa</taxon>
        <taxon>Spiralia</taxon>
        <taxon>Gnathifera</taxon>
        <taxon>Rotifera</taxon>
        <taxon>Eurotatoria</taxon>
        <taxon>Bdelloidea</taxon>
        <taxon>Philodinida</taxon>
        <taxon>Philodinidae</taxon>
        <taxon>Rotaria</taxon>
    </lineage>
</organism>
<dbReference type="AlphaFoldDB" id="A0A820TN18"/>
<gene>
    <name evidence="2" type="ORF">HFQ381_LOCUS6626</name>
    <name evidence="1" type="ORF">LUA448_LOCUS23037</name>
    <name evidence="3" type="ORF">TSG867_LOCUS18612</name>
</gene>
<protein>
    <submittedName>
        <fullName evidence="3">Uncharacterized protein</fullName>
    </submittedName>
</protein>
<dbReference type="Proteomes" id="UP000663862">
    <property type="component" value="Unassembled WGS sequence"/>
</dbReference>
<proteinExistence type="predicted"/>
<reference evidence="3" key="1">
    <citation type="submission" date="2021-02" db="EMBL/GenBank/DDBJ databases">
        <authorList>
            <person name="Nowell W R."/>
        </authorList>
    </citation>
    <scope>NUCLEOTIDE SEQUENCE</scope>
</reference>
<name>A0A820TN18_9BILA</name>